<feature type="domain" description="Integrase catalytic" evidence="1">
    <location>
        <begin position="1"/>
        <end position="24"/>
    </location>
</feature>
<dbReference type="EMBL" id="SGKU01000163">
    <property type="protein sequence ID" value="NFA44634.1"/>
    <property type="molecule type" value="Genomic_DNA"/>
</dbReference>
<evidence type="ECO:0000313" key="4">
    <source>
        <dbReference type="EMBL" id="NFA44393.1"/>
    </source>
</evidence>
<evidence type="ECO:0000313" key="2">
    <source>
        <dbReference type="EMBL" id="NFA41955.1"/>
    </source>
</evidence>
<dbReference type="GO" id="GO:0015074">
    <property type="term" value="P:DNA integration"/>
    <property type="evidence" value="ECO:0007669"/>
    <property type="project" value="InterPro"/>
</dbReference>
<dbReference type="AlphaFoldDB" id="A0A6B4QYH4"/>
<reference evidence="6 7" key="1">
    <citation type="submission" date="2019-02" db="EMBL/GenBank/DDBJ databases">
        <title>Genome sequencing of Clostridium botulinum clinical isolates.</title>
        <authorList>
            <person name="Brunt J."/>
            <person name="Van Vliet A.H.M."/>
            <person name="Stringer S.C."/>
            <person name="Grant K.A."/>
            <person name="Carter A.C."/>
            <person name="Peck M.W."/>
        </authorList>
    </citation>
    <scope>NUCLEOTIDE SEQUENCE [LARGE SCALE GENOMIC DNA]</scope>
    <source>
        <strain evidence="6 7">H113700579</strain>
    </source>
</reference>
<name>A0A6B4QYH4_CLOBO</name>
<evidence type="ECO:0000313" key="3">
    <source>
        <dbReference type="EMBL" id="NFA43832.1"/>
    </source>
</evidence>
<dbReference type="EMBL" id="SGKU01000078">
    <property type="protein sequence ID" value="NFA44393.1"/>
    <property type="molecule type" value="Genomic_DNA"/>
</dbReference>
<dbReference type="EMBL" id="SGKU01000110">
    <property type="protein sequence ID" value="NFA44588.1"/>
    <property type="molecule type" value="Genomic_DNA"/>
</dbReference>
<dbReference type="EMBL" id="SGKU01000050">
    <property type="protein sequence ID" value="NFA43832.1"/>
    <property type="molecule type" value="Genomic_DNA"/>
</dbReference>
<dbReference type="Proteomes" id="UP000472355">
    <property type="component" value="Unassembled WGS sequence"/>
</dbReference>
<comment type="caution">
    <text evidence="6">The sequence shown here is derived from an EMBL/GenBank/DDBJ whole genome shotgun (WGS) entry which is preliminary data.</text>
</comment>
<proteinExistence type="predicted"/>
<evidence type="ECO:0000259" key="1">
    <source>
        <dbReference type="Pfam" id="PF13333"/>
    </source>
</evidence>
<accession>A0A6B4QYH4</accession>
<protein>
    <recommendedName>
        <fullName evidence="1">Integrase catalytic domain-containing protein</fullName>
    </recommendedName>
</protein>
<dbReference type="Pfam" id="PF13333">
    <property type="entry name" value="rve_2"/>
    <property type="match status" value="1"/>
</dbReference>
<evidence type="ECO:0000313" key="6">
    <source>
        <dbReference type="EMBL" id="NFA44634.1"/>
    </source>
</evidence>
<evidence type="ECO:0000313" key="5">
    <source>
        <dbReference type="EMBL" id="NFA44588.1"/>
    </source>
</evidence>
<evidence type="ECO:0000313" key="7">
    <source>
        <dbReference type="Proteomes" id="UP000472355"/>
    </source>
</evidence>
<dbReference type="EMBL" id="SGKU01000009">
    <property type="protein sequence ID" value="NFA41955.1"/>
    <property type="molecule type" value="Genomic_DNA"/>
</dbReference>
<feature type="non-terminal residue" evidence="6">
    <location>
        <position position="1"/>
    </location>
</feature>
<dbReference type="InterPro" id="IPR001584">
    <property type="entry name" value="Integrase_cat-core"/>
</dbReference>
<sequence length="26" mass="3154">FYNTKRLQKKLKSMTPIEYRSHTLVA</sequence>
<organism evidence="6 7">
    <name type="scientific">Clostridium botulinum</name>
    <dbReference type="NCBI Taxonomy" id="1491"/>
    <lineage>
        <taxon>Bacteria</taxon>
        <taxon>Bacillati</taxon>
        <taxon>Bacillota</taxon>
        <taxon>Clostridia</taxon>
        <taxon>Eubacteriales</taxon>
        <taxon>Clostridiaceae</taxon>
        <taxon>Clostridium</taxon>
    </lineage>
</organism>
<gene>
    <name evidence="2" type="ORF">EXM65_05025</name>
    <name evidence="3" type="ORF">EXM65_14980</name>
    <name evidence="4" type="ORF">EXM65_17975</name>
    <name evidence="5" type="ORF">EXM65_19060</name>
    <name evidence="6" type="ORF">EXM65_19355</name>
</gene>